<feature type="region of interest" description="Disordered" evidence="1">
    <location>
        <begin position="1077"/>
        <end position="1104"/>
    </location>
</feature>
<reference evidence="2 3" key="1">
    <citation type="journal article" date="2015" name="PLoS Pathog.">
        <title>Leptomonas seymouri: Adaptations to the Dixenous Life Cycle Analyzed by Genome Sequencing, Transcriptome Profiling and Co-infection with Leishmania donovani.</title>
        <authorList>
            <person name="Kraeva N."/>
            <person name="Butenko A."/>
            <person name="Hlavacova J."/>
            <person name="Kostygov A."/>
            <person name="Myskova J."/>
            <person name="Grybchuk D."/>
            <person name="Lestinova T."/>
            <person name="Votypka J."/>
            <person name="Volf P."/>
            <person name="Opperdoes F."/>
            <person name="Flegontov P."/>
            <person name="Lukes J."/>
            <person name="Yurchenko V."/>
        </authorList>
    </citation>
    <scope>NUCLEOTIDE SEQUENCE [LARGE SCALE GENOMIC DNA]</scope>
    <source>
        <strain evidence="2 3">ATCC 30220</strain>
    </source>
</reference>
<feature type="compositionally biased region" description="Polar residues" evidence="1">
    <location>
        <begin position="1438"/>
        <end position="1448"/>
    </location>
</feature>
<name>A0A0N0P7U2_LEPSE</name>
<feature type="region of interest" description="Disordered" evidence="1">
    <location>
        <begin position="80"/>
        <end position="170"/>
    </location>
</feature>
<organism evidence="2 3">
    <name type="scientific">Leptomonas seymouri</name>
    <dbReference type="NCBI Taxonomy" id="5684"/>
    <lineage>
        <taxon>Eukaryota</taxon>
        <taxon>Discoba</taxon>
        <taxon>Euglenozoa</taxon>
        <taxon>Kinetoplastea</taxon>
        <taxon>Metakinetoplastina</taxon>
        <taxon>Trypanosomatida</taxon>
        <taxon>Trypanosomatidae</taxon>
        <taxon>Leishmaniinae</taxon>
        <taxon>Leptomonas</taxon>
    </lineage>
</organism>
<feature type="compositionally biased region" description="Acidic residues" evidence="1">
    <location>
        <begin position="45"/>
        <end position="55"/>
    </location>
</feature>
<feature type="region of interest" description="Disordered" evidence="1">
    <location>
        <begin position="1"/>
        <end position="64"/>
    </location>
</feature>
<feature type="compositionally biased region" description="Low complexity" evidence="1">
    <location>
        <begin position="1550"/>
        <end position="1564"/>
    </location>
</feature>
<feature type="compositionally biased region" description="Low complexity" evidence="1">
    <location>
        <begin position="1650"/>
        <end position="1672"/>
    </location>
</feature>
<protein>
    <submittedName>
        <fullName evidence="2">Uncharacterized protein</fullName>
    </submittedName>
</protein>
<feature type="compositionally biased region" description="Low complexity" evidence="1">
    <location>
        <begin position="327"/>
        <end position="340"/>
    </location>
</feature>
<feature type="region of interest" description="Disordered" evidence="1">
    <location>
        <begin position="1502"/>
        <end position="1572"/>
    </location>
</feature>
<evidence type="ECO:0000256" key="1">
    <source>
        <dbReference type="SAM" id="MobiDB-lite"/>
    </source>
</evidence>
<dbReference type="OMA" id="QWVRQHE"/>
<evidence type="ECO:0000313" key="3">
    <source>
        <dbReference type="Proteomes" id="UP000038009"/>
    </source>
</evidence>
<feature type="compositionally biased region" description="Polar residues" evidence="1">
    <location>
        <begin position="1520"/>
        <end position="1537"/>
    </location>
</feature>
<feature type="compositionally biased region" description="Polar residues" evidence="1">
    <location>
        <begin position="22"/>
        <end position="38"/>
    </location>
</feature>
<keyword evidence="3" id="KW-1185">Reference proteome</keyword>
<feature type="compositionally biased region" description="Low complexity" evidence="1">
    <location>
        <begin position="89"/>
        <end position="101"/>
    </location>
</feature>
<feature type="region of interest" description="Disordered" evidence="1">
    <location>
        <begin position="423"/>
        <end position="483"/>
    </location>
</feature>
<dbReference type="EMBL" id="LJSK01000030">
    <property type="protein sequence ID" value="KPI89166.1"/>
    <property type="molecule type" value="Genomic_DNA"/>
</dbReference>
<comment type="caution">
    <text evidence="2">The sequence shown here is derived from an EMBL/GenBank/DDBJ whole genome shotgun (WGS) entry which is preliminary data.</text>
</comment>
<feature type="compositionally biased region" description="Polar residues" evidence="1">
    <location>
        <begin position="812"/>
        <end position="826"/>
    </location>
</feature>
<proteinExistence type="predicted"/>
<feature type="region of interest" description="Disordered" evidence="1">
    <location>
        <begin position="1428"/>
        <end position="1448"/>
    </location>
</feature>
<dbReference type="Proteomes" id="UP000038009">
    <property type="component" value="Unassembled WGS sequence"/>
</dbReference>
<feature type="region of interest" description="Disordered" evidence="1">
    <location>
        <begin position="366"/>
        <end position="407"/>
    </location>
</feature>
<feature type="region of interest" description="Disordered" evidence="1">
    <location>
        <begin position="572"/>
        <end position="650"/>
    </location>
</feature>
<feature type="compositionally biased region" description="Basic residues" evidence="1">
    <location>
        <begin position="573"/>
        <end position="599"/>
    </location>
</feature>
<evidence type="ECO:0000313" key="2">
    <source>
        <dbReference type="EMBL" id="KPI89166.1"/>
    </source>
</evidence>
<feature type="region of interest" description="Disordered" evidence="1">
    <location>
        <begin position="812"/>
        <end position="839"/>
    </location>
</feature>
<gene>
    <name evidence="2" type="ORF">ABL78_1729</name>
</gene>
<dbReference type="VEuPathDB" id="TriTrypDB:Lsey_0030_0180"/>
<dbReference type="OrthoDB" id="267925at2759"/>
<feature type="compositionally biased region" description="Low complexity" evidence="1">
    <location>
        <begin position="461"/>
        <end position="470"/>
    </location>
</feature>
<sequence>MSYRPFFLSSFVQDDGAEEGNSRNGQGRQLAQHYSQPTDAPGGDGIDDEEYDEDSNGDHDGYGPVEVFYDQHVEMPAWESNERNNAQEAATTAAAAAAAPASSEKCTSAHSTSITSIPDGEPQQQARKAGSEKKLGDAGNGSNAASRDQDHQTGVALRGSDPLLSDKRSSTSRVAVRQYAGFVNTAVATMDHAVSVPSALRGAARRTMFDVLIDVELRSKEKARKRGEQQAGATCGSPSLDASSGASAASGTAAYKLSARAGISTIRARAAIPSARDITYRMLFPAAASAPASERNHPSVISTVPSHLQTVSTKPRGQAYEDHDSHASLTTHSTTSLLPDGNSGSHATLAKTADCSQKARLHESRCRIDAAPTPSDSEPLASDRLGKEGEAQASNPSSAAATAPQRGPDRRLRHLLPAHLHGSLFTQRVDGGSADKAGSREARAGAKGQSYSSAEGEDSISDSSSLSGGERPTRYTARPATECSTAEKDGCLRDFLDGCGKGEGGLLHPPPSAPAPMKAKATSKGEMCWLQRLEEEELCALQLQQQRQGLIFSEQPAAVDADLLEAVLMGQPSRRHSSLQRRQQHRGHGQRQRHQRAHTKKDVRMGEGSRSTADEDSTATASTHPTLRSGSKSSEGGSRSNSTQSMSSESVDLMRDIDDDVPQWVRQHEARQQLLRHPQHGLDPMFTHAATAGRSSTSRERERMEAMKPLIGKPKVFYPSCAASRKPQSNQSTGPVAALLPTNSASSRLQRHSTVSTAASSLFTSAAKAASSFMASWKEGKRLFKQNPTAASVVQYLCDCFQLWKPYGPQLQTQTRDRVSPSSVASTDHESGGGDVLMPSVYNASTLPKTCTQQQRENHDEAGKTHKVAHIGEDSNACSGAPSTALNVEQKECGVELKIRVQYVEAAFGVAVVHGTLVWCSENARKRLHNLLSASPDAAQDSASALRRGEHRNTLRCPLQVAPPPPSVSEADEPPWSFLVPEPALMQVNVAVGEHFYIANPYHVYVDQRIVLACYNFTTDAVVRQQEAQYELELEERLHVLSQLNEREDHTARARIEAPDGCMQRHRGMSPVRALSHAAMSQPDRSPTSLGRSSGAVAAAAADRSPHRMVYEIAGCSGTPQRAAQAAIRPLSDAPAVILLSPPLAASTNARTPDRTPSTRHVVYASPEPYPPFQNQNQMRPGGVSADSEHPPEQATGRLCNSHNEAHYPNHSADSTSSVSRLASCVRASATVSPSVNSLAADGFYDPLAMPAFRTTTTGAAAASMRRDGNVTMVLTGNSADAEGEDSRLLRRYKAEAMPSELLEASSQRVGEVRGRKSWWRTSVTVTGAGVDSSESDLKPPPSFQLLLGAPSGMSHHTALARSQNAEATHMTGETVRMFGSGEASVEDSTGNGFPRGPPSDWDVPVEVLFALSGLAGQRASKAGIEPRPWHVGKQATGAANTTDSQRQCDAEVSQEALQCPSAQAHLQHCKRVRENFGLTESQSEALPVVDSVHAASLLSQAVSTQEGRPQEERGGRTSPDVSCSFPTPLPSFTEQPSPAVYSPAKAGNSLSCSISSPSDLSDATSEHDVDRALSQRNARVDRAAHYPPYSRAPPPPAGCLSHTARGSHGQQSLRQQEQQRRQEEWMRRLWQQQPGEAVRAPAVSSSGEATRAAARRPASAAATGTITTSLSPNSFGSFTHAEEQGTAGEVVGSQHTTWTSPLLAAPPSRDHTRFSAAFGAAVQPHDAETDATTATNTGFYAVDDVILSDSDD</sequence>
<feature type="compositionally biased region" description="Polar residues" evidence="1">
    <location>
        <begin position="104"/>
        <end position="126"/>
    </location>
</feature>
<feature type="compositionally biased region" description="Low complexity" evidence="1">
    <location>
        <begin position="391"/>
        <end position="405"/>
    </location>
</feature>
<feature type="compositionally biased region" description="Polar residues" evidence="1">
    <location>
        <begin position="1083"/>
        <end position="1092"/>
    </location>
</feature>
<feature type="region of interest" description="Disordered" evidence="1">
    <location>
        <begin position="1165"/>
        <end position="1216"/>
    </location>
</feature>
<feature type="region of interest" description="Disordered" evidence="1">
    <location>
        <begin position="304"/>
        <end position="351"/>
    </location>
</feature>
<accession>A0A0N0P7U2</accession>
<feature type="compositionally biased region" description="Polar residues" evidence="1">
    <location>
        <begin position="304"/>
        <end position="315"/>
    </location>
</feature>
<feature type="compositionally biased region" description="Basic and acidic residues" evidence="1">
    <location>
        <begin position="1618"/>
        <end position="1628"/>
    </location>
</feature>
<feature type="region of interest" description="Disordered" evidence="1">
    <location>
        <begin position="1586"/>
        <end position="1691"/>
    </location>
</feature>
<feature type="region of interest" description="Disordered" evidence="1">
    <location>
        <begin position="221"/>
        <end position="243"/>
    </location>
</feature>
<feature type="compositionally biased region" description="Low complexity" evidence="1">
    <location>
        <begin position="618"/>
        <end position="645"/>
    </location>
</feature>